<dbReference type="KEGG" id="pmn:PMN2A_2084"/>
<evidence type="ECO:0000313" key="2">
    <source>
        <dbReference type="Proteomes" id="UP000002535"/>
    </source>
</evidence>
<dbReference type="Proteomes" id="UP000002535">
    <property type="component" value="Chromosome"/>
</dbReference>
<dbReference type="EMBL" id="CP000095">
    <property type="protein sequence ID" value="ABU24009.1"/>
    <property type="molecule type" value="Genomic_DNA"/>
</dbReference>
<organism evidence="1 2">
    <name type="scientific">Prochlorococcus marinus (strain NATL2A)</name>
    <dbReference type="NCBI Taxonomy" id="59920"/>
    <lineage>
        <taxon>Bacteria</taxon>
        <taxon>Bacillati</taxon>
        <taxon>Cyanobacteriota</taxon>
        <taxon>Cyanophyceae</taxon>
        <taxon>Synechococcales</taxon>
        <taxon>Prochlorococcaceae</taxon>
        <taxon>Prochlorococcus</taxon>
    </lineage>
</organism>
<keyword evidence="2" id="KW-1185">Reference proteome</keyword>
<proteinExistence type="predicted"/>
<name>A7MDS1_PROMT</name>
<sequence>MLFLETSRIKTSIWNYCKFLIKFQFRIDVYLLFIRASRKEFMDKFFDLCKDAQEEIPSNVIAEILRDYAESLD</sequence>
<evidence type="ECO:0000313" key="1">
    <source>
        <dbReference type="EMBL" id="ABU24009.1"/>
    </source>
</evidence>
<dbReference type="HOGENOM" id="CLU_2701851_0_0_3"/>
<dbReference type="PhylomeDB" id="A7MDS1"/>
<dbReference type="AlphaFoldDB" id="A7MDS1"/>
<protein>
    <submittedName>
        <fullName evidence="1">Uncharacterized protein</fullName>
    </submittedName>
</protein>
<dbReference type="STRING" id="59920.PMN2A_2084"/>
<accession>A7MDS1</accession>
<gene>
    <name evidence="1" type="ordered locus">PMN2A_2084</name>
</gene>
<reference evidence="1 2" key="1">
    <citation type="journal article" date="2007" name="PLoS Genet.">
        <title>Patterns and implications of gene gain and loss in the evolution of Prochlorococcus.</title>
        <authorList>
            <person name="Kettler G.C."/>
            <person name="Martiny A.C."/>
            <person name="Huang K."/>
            <person name="Zucker J."/>
            <person name="Coleman M.L."/>
            <person name="Rodrigue S."/>
            <person name="Chen F."/>
            <person name="Lapidus A."/>
            <person name="Ferriera S."/>
            <person name="Johnson J."/>
            <person name="Steglich C."/>
            <person name="Church G.M."/>
            <person name="Richardson P."/>
            <person name="Chisholm S.W."/>
        </authorList>
    </citation>
    <scope>NUCLEOTIDE SEQUENCE [LARGE SCALE GENOMIC DNA]</scope>
    <source>
        <strain evidence="1 2">NATL2A</strain>
    </source>
</reference>